<keyword evidence="1" id="KW-0472">Membrane</keyword>
<name>A0A8E2DXH1_9PEZI</name>
<dbReference type="OrthoDB" id="5428901at2759"/>
<feature type="transmembrane region" description="Helical" evidence="1">
    <location>
        <begin position="183"/>
        <end position="205"/>
    </location>
</feature>
<dbReference type="PANTHER" id="PTHR37544:SF3">
    <property type="entry name" value="SPRAY"/>
    <property type="match status" value="1"/>
</dbReference>
<accession>A0A8E2DXH1</accession>
<keyword evidence="3" id="KW-1185">Reference proteome</keyword>
<evidence type="ECO:0000256" key="1">
    <source>
        <dbReference type="SAM" id="Phobius"/>
    </source>
</evidence>
<feature type="transmembrane region" description="Helical" evidence="1">
    <location>
        <begin position="12"/>
        <end position="31"/>
    </location>
</feature>
<feature type="transmembrane region" description="Helical" evidence="1">
    <location>
        <begin position="353"/>
        <end position="376"/>
    </location>
</feature>
<sequence>MAKYQFWKPLALRLPILLSLLFLGTALVAFLEVANHRLAHVESGFTVNLTTSTFSCFPGGEVDCPSDSQFEVRGDSCYCSTLTIQNSPYIFVNWTDLPNLPLFSQDDNEVSGWLYFFTSYFPALVSVIYSVLWNTVDIEIKKLQPYMDMARPEGSNIKTIYFNYLDKNTFLVPYYALKNRHRLVLIASLIDISATALAPILVATFELQVFQVLVDGGQAFGRAPSIQKPFLRVAQALLLFMFVLNLFLIFMLARKPSPVYSDPTSIAHLVSLANQTVLDPFQAAIRSNHDSELPDLSKEPEYLHLQLKLHHTTSEVDGSIHYQITTDIDIQSSNERARRNTTKPSKWALIRSTFNSMGLTLFISLGFIQTVALYLLFRRLPDAITRRTADPGTIDYRIPFIGTTVATVLKTLWVTIERGMASNLTILRIDEFETKINNAETRLKEPYRKLSKGGALSRKALLSTIASNPISAIFRAVSEKSFLVAWFTCSGLATELLTITIAPALAPAYAPYSYPGGGSVGLNDSMETINQITAWKIAVPVCIFTFVSYAAAVAYRIAAPKLPHRVSTTADLFSYICDSHMVHQFSDWSMLSANEREKRLLSTEKSYKLGKRKRTDESIWWAIDEEVYFHKD</sequence>
<proteinExistence type="predicted"/>
<dbReference type="InterPro" id="IPR021840">
    <property type="entry name" value="DUF3433"/>
</dbReference>
<dbReference type="Proteomes" id="UP000250266">
    <property type="component" value="Unassembled WGS sequence"/>
</dbReference>
<dbReference type="Pfam" id="PF11915">
    <property type="entry name" value="DUF3433"/>
    <property type="match status" value="2"/>
</dbReference>
<organism evidence="2 3">
    <name type="scientific">Lepidopterella palustris CBS 459.81</name>
    <dbReference type="NCBI Taxonomy" id="1314670"/>
    <lineage>
        <taxon>Eukaryota</taxon>
        <taxon>Fungi</taxon>
        <taxon>Dikarya</taxon>
        <taxon>Ascomycota</taxon>
        <taxon>Pezizomycotina</taxon>
        <taxon>Dothideomycetes</taxon>
        <taxon>Pleosporomycetidae</taxon>
        <taxon>Mytilinidiales</taxon>
        <taxon>Argynnaceae</taxon>
        <taxon>Lepidopterella</taxon>
    </lineage>
</organism>
<dbReference type="AlphaFoldDB" id="A0A8E2DXH1"/>
<evidence type="ECO:0000313" key="2">
    <source>
        <dbReference type="EMBL" id="OCK73555.1"/>
    </source>
</evidence>
<dbReference type="EMBL" id="KV745730">
    <property type="protein sequence ID" value="OCK73555.1"/>
    <property type="molecule type" value="Genomic_DNA"/>
</dbReference>
<feature type="transmembrane region" description="Helical" evidence="1">
    <location>
        <begin position="112"/>
        <end position="132"/>
    </location>
</feature>
<feature type="transmembrane region" description="Helical" evidence="1">
    <location>
        <begin position="233"/>
        <end position="253"/>
    </location>
</feature>
<feature type="transmembrane region" description="Helical" evidence="1">
    <location>
        <begin position="396"/>
        <end position="416"/>
    </location>
</feature>
<evidence type="ECO:0000313" key="3">
    <source>
        <dbReference type="Proteomes" id="UP000250266"/>
    </source>
</evidence>
<dbReference type="PANTHER" id="PTHR37544">
    <property type="entry name" value="SPRAY-RELATED"/>
    <property type="match status" value="1"/>
</dbReference>
<reference evidence="2 3" key="1">
    <citation type="journal article" date="2016" name="Nat. Commun.">
        <title>Ectomycorrhizal ecology is imprinted in the genome of the dominant symbiotic fungus Cenococcum geophilum.</title>
        <authorList>
            <consortium name="DOE Joint Genome Institute"/>
            <person name="Peter M."/>
            <person name="Kohler A."/>
            <person name="Ohm R.A."/>
            <person name="Kuo A."/>
            <person name="Krutzmann J."/>
            <person name="Morin E."/>
            <person name="Arend M."/>
            <person name="Barry K.W."/>
            <person name="Binder M."/>
            <person name="Choi C."/>
            <person name="Clum A."/>
            <person name="Copeland A."/>
            <person name="Grisel N."/>
            <person name="Haridas S."/>
            <person name="Kipfer T."/>
            <person name="LaButti K."/>
            <person name="Lindquist E."/>
            <person name="Lipzen A."/>
            <person name="Maire R."/>
            <person name="Meier B."/>
            <person name="Mihaltcheva S."/>
            <person name="Molinier V."/>
            <person name="Murat C."/>
            <person name="Poggeler S."/>
            <person name="Quandt C.A."/>
            <person name="Sperisen C."/>
            <person name="Tritt A."/>
            <person name="Tisserant E."/>
            <person name="Crous P.W."/>
            <person name="Henrissat B."/>
            <person name="Nehls U."/>
            <person name="Egli S."/>
            <person name="Spatafora J.W."/>
            <person name="Grigoriev I.V."/>
            <person name="Martin F.M."/>
        </authorList>
    </citation>
    <scope>NUCLEOTIDE SEQUENCE [LARGE SCALE GENOMIC DNA]</scope>
    <source>
        <strain evidence="2 3">CBS 459.81</strain>
    </source>
</reference>
<protein>
    <submittedName>
        <fullName evidence="2">Uncharacterized protein</fullName>
    </submittedName>
</protein>
<feature type="transmembrane region" description="Helical" evidence="1">
    <location>
        <begin position="483"/>
        <end position="512"/>
    </location>
</feature>
<gene>
    <name evidence="2" type="ORF">K432DRAFT_410597</name>
</gene>
<feature type="transmembrane region" description="Helical" evidence="1">
    <location>
        <begin position="532"/>
        <end position="555"/>
    </location>
</feature>
<keyword evidence="1" id="KW-1133">Transmembrane helix</keyword>
<keyword evidence="1" id="KW-0812">Transmembrane</keyword>